<dbReference type="GeneID" id="19948787"/>
<protein>
    <recommendedName>
        <fullName evidence="3">F-box domain-containing protein</fullName>
    </recommendedName>
</protein>
<name>T0RV65_SAPDV</name>
<dbReference type="InParanoid" id="T0RV65"/>
<dbReference type="SUPFAM" id="SSF52047">
    <property type="entry name" value="RNI-like"/>
    <property type="match status" value="1"/>
</dbReference>
<keyword evidence="2" id="KW-1185">Reference proteome</keyword>
<dbReference type="InterPro" id="IPR032675">
    <property type="entry name" value="LRR_dom_sf"/>
</dbReference>
<dbReference type="Proteomes" id="UP000030762">
    <property type="component" value="Unassembled WGS sequence"/>
</dbReference>
<evidence type="ECO:0000313" key="1">
    <source>
        <dbReference type="EMBL" id="EQC34287.1"/>
    </source>
</evidence>
<dbReference type="Gene3D" id="3.80.10.10">
    <property type="entry name" value="Ribonuclease Inhibitor"/>
    <property type="match status" value="1"/>
</dbReference>
<dbReference type="OMA" id="TQWSHAR"/>
<dbReference type="EMBL" id="JH767155">
    <property type="protein sequence ID" value="EQC34287.1"/>
    <property type="molecule type" value="Genomic_DNA"/>
</dbReference>
<evidence type="ECO:0008006" key="3">
    <source>
        <dbReference type="Google" id="ProtNLM"/>
    </source>
</evidence>
<organism evidence="1 2">
    <name type="scientific">Saprolegnia diclina (strain VS20)</name>
    <dbReference type="NCBI Taxonomy" id="1156394"/>
    <lineage>
        <taxon>Eukaryota</taxon>
        <taxon>Sar</taxon>
        <taxon>Stramenopiles</taxon>
        <taxon>Oomycota</taxon>
        <taxon>Saprolegniomycetes</taxon>
        <taxon>Saprolegniales</taxon>
        <taxon>Saprolegniaceae</taxon>
        <taxon>Saprolegnia</taxon>
    </lineage>
</organism>
<reference evidence="1 2" key="1">
    <citation type="submission" date="2012-04" db="EMBL/GenBank/DDBJ databases">
        <title>The Genome Sequence of Saprolegnia declina VS20.</title>
        <authorList>
            <consortium name="The Broad Institute Genome Sequencing Platform"/>
            <person name="Russ C."/>
            <person name="Nusbaum C."/>
            <person name="Tyler B."/>
            <person name="van West P."/>
            <person name="Dieguez-Uribeondo J."/>
            <person name="de Bruijn I."/>
            <person name="Tripathy S."/>
            <person name="Jiang R."/>
            <person name="Young S.K."/>
            <person name="Zeng Q."/>
            <person name="Gargeya S."/>
            <person name="Fitzgerald M."/>
            <person name="Haas B."/>
            <person name="Abouelleil A."/>
            <person name="Alvarado L."/>
            <person name="Arachchi H.M."/>
            <person name="Berlin A."/>
            <person name="Chapman S.B."/>
            <person name="Goldberg J."/>
            <person name="Griggs A."/>
            <person name="Gujja S."/>
            <person name="Hansen M."/>
            <person name="Howarth C."/>
            <person name="Imamovic A."/>
            <person name="Larimer J."/>
            <person name="McCowen C."/>
            <person name="Montmayeur A."/>
            <person name="Murphy C."/>
            <person name="Neiman D."/>
            <person name="Pearson M."/>
            <person name="Priest M."/>
            <person name="Roberts A."/>
            <person name="Saif S."/>
            <person name="Shea T."/>
            <person name="Sisk P."/>
            <person name="Sykes S."/>
            <person name="Wortman J."/>
            <person name="Nusbaum C."/>
            <person name="Birren B."/>
        </authorList>
    </citation>
    <scope>NUCLEOTIDE SEQUENCE [LARGE SCALE GENOMIC DNA]</scope>
    <source>
        <strain evidence="1 2">VS20</strain>
    </source>
</reference>
<accession>T0RV65</accession>
<dbReference type="VEuPathDB" id="FungiDB:SDRG_08060"/>
<proteinExistence type="predicted"/>
<dbReference type="RefSeq" id="XP_008612149.1">
    <property type="nucleotide sequence ID" value="XM_008613927.1"/>
</dbReference>
<sequence length="391" mass="43064">MSAPETMVLADVVASWPLKLTYIDTRWSLPANARYPLTLDSDDVCNLLRRCTRLRSVTLFATEEVAAVLAAMTTPAHRLQKLHLAYEGTLTLDWATLLQPWLSSGHARHVSFNKAPAADMAGLARALATTSSLRSLAILENDALIRAFLALRMPLHQLTKLHLSTHRSKLLRQFLKLCALASLTSFALDCYASFATVTLFVSHMPALRHLSLGFCFFGADADDASRWPHLESIEFCDVDFGSGARDAVLAYLARVQGLQKMSFDHCYTLCRPFVGLSRTLVRLINDGLTLASFESTALDDVDASHLALVLRRSRNLLPFTLNVMGDDFTMVGIRTLLLALATCASVCIKIDISPYCFEEEIEAFLAAHGMSSVLENASSYALYSPSRVLEA</sequence>
<evidence type="ECO:0000313" key="2">
    <source>
        <dbReference type="Proteomes" id="UP000030762"/>
    </source>
</evidence>
<dbReference type="OrthoDB" id="10409565at2759"/>
<gene>
    <name evidence="1" type="ORF">SDRG_08060</name>
</gene>
<dbReference type="AlphaFoldDB" id="T0RV65"/>